<organism evidence="4 5">
    <name type="scientific">Melanomma pulvis-pyrius CBS 109.77</name>
    <dbReference type="NCBI Taxonomy" id="1314802"/>
    <lineage>
        <taxon>Eukaryota</taxon>
        <taxon>Fungi</taxon>
        <taxon>Dikarya</taxon>
        <taxon>Ascomycota</taxon>
        <taxon>Pezizomycotina</taxon>
        <taxon>Dothideomycetes</taxon>
        <taxon>Pleosporomycetidae</taxon>
        <taxon>Pleosporales</taxon>
        <taxon>Melanommataceae</taxon>
        <taxon>Melanomma</taxon>
    </lineage>
</organism>
<reference evidence="4" key="1">
    <citation type="journal article" date="2020" name="Stud. Mycol.">
        <title>101 Dothideomycetes genomes: a test case for predicting lifestyles and emergence of pathogens.</title>
        <authorList>
            <person name="Haridas S."/>
            <person name="Albert R."/>
            <person name="Binder M."/>
            <person name="Bloem J."/>
            <person name="Labutti K."/>
            <person name="Salamov A."/>
            <person name="Andreopoulos B."/>
            <person name="Baker S."/>
            <person name="Barry K."/>
            <person name="Bills G."/>
            <person name="Bluhm B."/>
            <person name="Cannon C."/>
            <person name="Castanera R."/>
            <person name="Culley D."/>
            <person name="Daum C."/>
            <person name="Ezra D."/>
            <person name="Gonzalez J."/>
            <person name="Henrissat B."/>
            <person name="Kuo A."/>
            <person name="Liang C."/>
            <person name="Lipzen A."/>
            <person name="Lutzoni F."/>
            <person name="Magnuson J."/>
            <person name="Mondo S."/>
            <person name="Nolan M."/>
            <person name="Ohm R."/>
            <person name="Pangilinan J."/>
            <person name="Park H.-J."/>
            <person name="Ramirez L."/>
            <person name="Alfaro M."/>
            <person name="Sun H."/>
            <person name="Tritt A."/>
            <person name="Yoshinaga Y."/>
            <person name="Zwiers L.-H."/>
            <person name="Turgeon B."/>
            <person name="Goodwin S."/>
            <person name="Spatafora J."/>
            <person name="Crous P."/>
            <person name="Grigoriev I."/>
        </authorList>
    </citation>
    <scope>NUCLEOTIDE SEQUENCE</scope>
    <source>
        <strain evidence="4">CBS 109.77</strain>
    </source>
</reference>
<feature type="transmembrane region" description="Helical" evidence="2">
    <location>
        <begin position="122"/>
        <end position="143"/>
    </location>
</feature>
<protein>
    <submittedName>
        <fullName evidence="4">NAD(P)-binding protein</fullName>
    </submittedName>
</protein>
<keyword evidence="5" id="KW-1185">Reference proteome</keyword>
<dbReference type="Gene3D" id="3.40.50.720">
    <property type="entry name" value="NAD(P)-binding Rossmann-like Domain"/>
    <property type="match status" value="1"/>
</dbReference>
<dbReference type="InterPro" id="IPR051606">
    <property type="entry name" value="Polyketide_Oxido-like"/>
</dbReference>
<proteinExistence type="inferred from homology"/>
<dbReference type="InterPro" id="IPR036291">
    <property type="entry name" value="NAD(P)-bd_dom_sf"/>
</dbReference>
<evidence type="ECO:0000259" key="3">
    <source>
        <dbReference type="Pfam" id="PF13460"/>
    </source>
</evidence>
<dbReference type="AlphaFoldDB" id="A0A6A6X435"/>
<keyword evidence="2" id="KW-0812">Transmembrane</keyword>
<evidence type="ECO:0000313" key="4">
    <source>
        <dbReference type="EMBL" id="KAF2791001.1"/>
    </source>
</evidence>
<dbReference type="PANTHER" id="PTHR43355">
    <property type="entry name" value="FLAVIN REDUCTASE (NADPH)"/>
    <property type="match status" value="1"/>
</dbReference>
<dbReference type="Proteomes" id="UP000799757">
    <property type="component" value="Unassembled WGS sequence"/>
</dbReference>
<dbReference type="EMBL" id="MU002043">
    <property type="protein sequence ID" value="KAF2791001.1"/>
    <property type="molecule type" value="Genomic_DNA"/>
</dbReference>
<dbReference type="SUPFAM" id="SSF51735">
    <property type="entry name" value="NAD(P)-binding Rossmann-fold domains"/>
    <property type="match status" value="1"/>
</dbReference>
<dbReference type="GO" id="GO:0004074">
    <property type="term" value="F:biliverdin reductase [NAD(P)H] activity"/>
    <property type="evidence" value="ECO:0007669"/>
    <property type="project" value="TreeGrafter"/>
</dbReference>
<dbReference type="OrthoDB" id="10254221at2759"/>
<comment type="similarity">
    <text evidence="1">Belongs to the avfA family.</text>
</comment>
<dbReference type="Pfam" id="PF13460">
    <property type="entry name" value="NAD_binding_10"/>
    <property type="match status" value="1"/>
</dbReference>
<dbReference type="InterPro" id="IPR016040">
    <property type="entry name" value="NAD(P)-bd_dom"/>
</dbReference>
<evidence type="ECO:0000256" key="2">
    <source>
        <dbReference type="SAM" id="Phobius"/>
    </source>
</evidence>
<keyword evidence="2" id="KW-1133">Transmembrane helix</keyword>
<evidence type="ECO:0000256" key="1">
    <source>
        <dbReference type="ARBA" id="ARBA00038376"/>
    </source>
</evidence>
<dbReference type="PANTHER" id="PTHR43355:SF2">
    <property type="entry name" value="FLAVIN REDUCTASE (NADPH)"/>
    <property type="match status" value="1"/>
</dbReference>
<dbReference type="GO" id="GO:0042602">
    <property type="term" value="F:riboflavin reductase (NADPH) activity"/>
    <property type="evidence" value="ECO:0007669"/>
    <property type="project" value="TreeGrafter"/>
</dbReference>
<accession>A0A6A6X435</accession>
<keyword evidence="2" id="KW-0472">Membrane</keyword>
<evidence type="ECO:0000313" key="5">
    <source>
        <dbReference type="Proteomes" id="UP000799757"/>
    </source>
</evidence>
<gene>
    <name evidence="4" type="ORF">K505DRAFT_281580</name>
</gene>
<feature type="domain" description="NAD(P)-binding" evidence="3">
    <location>
        <begin position="9"/>
        <end position="204"/>
    </location>
</feature>
<name>A0A6A6X435_9PLEO</name>
<sequence length="219" mass="23868">MPRHILVLGSTSPTGIDFCRAALSDGHTLTVFVRNASKLPAEIANDVTTITGQLTDVAALEEAVQGGATTCVSFLGPTIGQSKKGQTPIADAYKILLPLLQKHNYSRNMFVSTASYRAPQDVFSFLYSLMIWSVYLFFNFAYIEINTMTPLITALPVAEMNWTVFRVPMLKDGPSGPVKAEFVGKGVGMSLDRKALADWLLKEMEEGKWIGKCPAVSNA</sequence>